<dbReference type="EMBL" id="CAKJVB030000004">
    <property type="protein sequence ID" value="CAH1224443.1"/>
    <property type="molecule type" value="Genomic_DNA"/>
</dbReference>
<comment type="caution">
    <text evidence="3">The sequence shown here is derived from an EMBL/GenBank/DDBJ whole genome shotgun (WGS) entry which is preliminary data.</text>
</comment>
<evidence type="ECO:0000313" key="4">
    <source>
        <dbReference type="Proteomes" id="UP001153709"/>
    </source>
</evidence>
<dbReference type="AlphaFoldDB" id="A0A9P0DSQ0"/>
<reference evidence="3" key="1">
    <citation type="submission" date="2022-01" db="EMBL/GenBank/DDBJ databases">
        <authorList>
            <person name="King R."/>
        </authorList>
    </citation>
    <scope>NUCLEOTIDE SEQUENCE</scope>
</reference>
<feature type="region of interest" description="Disordered" evidence="2">
    <location>
        <begin position="1"/>
        <end position="34"/>
    </location>
</feature>
<accession>A0A9P0DSQ0</accession>
<keyword evidence="1" id="KW-0175">Coiled coil</keyword>
<evidence type="ECO:0008006" key="5">
    <source>
        <dbReference type="Google" id="ProtNLM"/>
    </source>
</evidence>
<dbReference type="Proteomes" id="UP001153709">
    <property type="component" value="Unassembled WGS sequence"/>
</dbReference>
<proteinExistence type="predicted"/>
<feature type="compositionally biased region" description="Basic and acidic residues" evidence="2">
    <location>
        <begin position="1"/>
        <end position="13"/>
    </location>
</feature>
<name>A0A9P0DSQ0_DIABA</name>
<feature type="coiled-coil region" evidence="1">
    <location>
        <begin position="120"/>
        <end position="147"/>
    </location>
</feature>
<sequence length="686" mass="79056">METRRKTNAEDGSGRVSPNPSVSGTQGGEESPPLLRPACLTRSDLEIPFRCHLQRWFFFFCFCSNLNLRLSTNPAEKPSYEDNLRDLIEFIDNDMDKACRLNKTGRDGLKSRVMTIAMDLANMAGQCKILTEEVERLRKEKTVQRETRKKKIHSVDTENGVKEEVKPKDEDVLALYENMEQNMRLSRLEEFSILVAALRHVVRRLHPRGDKITFPVPDAVDRIQLRCSNIPSDANELLFLLKQVFSRRGEVFDLEELYCDFVKTYGRITTDYAQNGHYAKYTPGIHKNYCIWYYIVIPKCLKCLDLGHVPKHCGRETTCGHCGGAHEKKDCNKAGQPKTCIPCKYRNKSNCGKESNDCATYKLLMDRLIQKTDYDGQSKAPSRRLRDRLRLLSFRRKKKNVHSVESEIKERDKKDDVMALYENMELNMRLSRLEESSILVAALRHIVRKKYPKGDRVTFAVPDAVDRIQLKCSNIPTDADRLFFLLEKVFSRRGEAFYESSSLNLRLSENGRASERELTVEEKFQDLMEYVDNDMDPSKRLSKAGKEGLKTRLLKLAMEMASLTGQNKMLKEEVERLRHENNKRREITYAKIAAQPVAGTTKSEVQLKIETAKDDNTLFITSEKLTSGKKLQEEFTKLINPRTNKVRINKMRTTGKALIIETASKEDLNKIKSNKTVQENFKCENA</sequence>
<feature type="coiled-coil region" evidence="1">
    <location>
        <begin position="553"/>
        <end position="587"/>
    </location>
</feature>
<organism evidence="3 4">
    <name type="scientific">Diabrotica balteata</name>
    <name type="common">Banded cucumber beetle</name>
    <dbReference type="NCBI Taxonomy" id="107213"/>
    <lineage>
        <taxon>Eukaryota</taxon>
        <taxon>Metazoa</taxon>
        <taxon>Ecdysozoa</taxon>
        <taxon>Arthropoda</taxon>
        <taxon>Hexapoda</taxon>
        <taxon>Insecta</taxon>
        <taxon>Pterygota</taxon>
        <taxon>Neoptera</taxon>
        <taxon>Endopterygota</taxon>
        <taxon>Coleoptera</taxon>
        <taxon>Polyphaga</taxon>
        <taxon>Cucujiformia</taxon>
        <taxon>Chrysomeloidea</taxon>
        <taxon>Chrysomelidae</taxon>
        <taxon>Galerucinae</taxon>
        <taxon>Diabroticina</taxon>
        <taxon>Diabroticites</taxon>
        <taxon>Diabrotica</taxon>
    </lineage>
</organism>
<keyword evidence="4" id="KW-1185">Reference proteome</keyword>
<dbReference type="OrthoDB" id="6766337at2759"/>
<evidence type="ECO:0000256" key="1">
    <source>
        <dbReference type="SAM" id="Coils"/>
    </source>
</evidence>
<protein>
    <recommendedName>
        <fullName evidence="5">Gag-like protein</fullName>
    </recommendedName>
</protein>
<gene>
    <name evidence="3" type="ORF">DIABBA_LOCUS81</name>
</gene>
<evidence type="ECO:0000256" key="2">
    <source>
        <dbReference type="SAM" id="MobiDB-lite"/>
    </source>
</evidence>
<evidence type="ECO:0000313" key="3">
    <source>
        <dbReference type="EMBL" id="CAH1224443.1"/>
    </source>
</evidence>